<evidence type="ECO:0000259" key="1">
    <source>
        <dbReference type="PROSITE" id="PS50011"/>
    </source>
</evidence>
<dbReference type="Gene3D" id="1.10.510.10">
    <property type="entry name" value="Transferase(Phosphotransferase) domain 1"/>
    <property type="match status" value="1"/>
</dbReference>
<feature type="domain" description="Protein kinase" evidence="1">
    <location>
        <begin position="247"/>
        <end position="576"/>
    </location>
</feature>
<comment type="caution">
    <text evidence="2">The sequence shown here is derived from an EMBL/GenBank/DDBJ whole genome shotgun (WGS) entry which is preliminary data.</text>
</comment>
<dbReference type="PANTHER" id="PTHR37542:SF3">
    <property type="entry name" value="PRION-INHIBITION AND PROPAGATION HELO DOMAIN-CONTAINING PROTEIN"/>
    <property type="match status" value="1"/>
</dbReference>
<dbReference type="Proteomes" id="UP000620124">
    <property type="component" value="Unassembled WGS sequence"/>
</dbReference>
<dbReference type="InterPro" id="IPR038305">
    <property type="entry name" value="HeLo_sf"/>
</dbReference>
<reference evidence="2" key="1">
    <citation type="submission" date="2020-05" db="EMBL/GenBank/DDBJ databases">
        <title>Mycena genomes resolve the evolution of fungal bioluminescence.</title>
        <authorList>
            <person name="Tsai I.J."/>
        </authorList>
    </citation>
    <scope>NUCLEOTIDE SEQUENCE</scope>
    <source>
        <strain evidence="2">CCC161011</strain>
    </source>
</reference>
<dbReference type="InterPro" id="IPR029498">
    <property type="entry name" value="HeLo_dom"/>
</dbReference>
<proteinExistence type="predicted"/>
<dbReference type="AlphaFoldDB" id="A0A8H7CP41"/>
<sequence length="596" mass="67126">MEIALPVIGLLGQCYSGAIQAYSWIQDVVDFPDTAAKLVIRLEVERIRFQLWGRNSGADSDTLHPGLAPFESLIVDVLTKVQQLLCDSDRLRESYGLVSSMDGDIPRADSSVQSEKRRLLRRVKHTLRSALDFSATERRQGGDVNATSPAAVDHDALIRRTYERVRWVIVSKPRFEALISDLRLLNNNLNELLRESQLVNLTQEWHSIEIGAVTRTDDGPGLEALQEATQGDANCIGIYAMARRKSIVMESEAGVNASNSLTVLARNDFHLPNDFQGLSRSVAIHRPWQKYVLIERKRYDPDISREDKATLLARLDRLAKLVNSSPDEFLPCMGYWSDTLNHCWCLVYDFPLNGSPAAQGRELSIPLSAEPLSLLHFLSSKDFRPPLEARLELAYTLASVFSRFYGSKWLHKGVRSENIVFPGSGAVYDISHPTVIGFEYSRQYTEQATIDRTAQDRGHAMYRHPHYQGPAANGYRMAYDMYSLGLVLAEIAWWQPLEILWCPLPRKRAPGLKISETNMVFGSAEAEQVRKIITGRVRDELAFRVGSNYQEVVQWCLTRGDEDQAAGDADLAMEFYAKVVVPLQNNARFVPGPVSR</sequence>
<name>A0A8H7CP41_9AGAR</name>
<dbReference type="SUPFAM" id="SSF56112">
    <property type="entry name" value="Protein kinase-like (PK-like)"/>
    <property type="match status" value="1"/>
</dbReference>
<protein>
    <submittedName>
        <fullName evidence="2">HeLo domain-containing protein</fullName>
    </submittedName>
</protein>
<dbReference type="GO" id="GO:0004672">
    <property type="term" value="F:protein kinase activity"/>
    <property type="evidence" value="ECO:0007669"/>
    <property type="project" value="InterPro"/>
</dbReference>
<dbReference type="PROSITE" id="PS50011">
    <property type="entry name" value="PROTEIN_KINASE_DOM"/>
    <property type="match status" value="1"/>
</dbReference>
<dbReference type="InterPro" id="IPR000719">
    <property type="entry name" value="Prot_kinase_dom"/>
</dbReference>
<dbReference type="Gene3D" id="1.20.120.1020">
    <property type="entry name" value="Prion-inhibition and propagation, HeLo domain"/>
    <property type="match status" value="1"/>
</dbReference>
<dbReference type="InterPro" id="IPR011009">
    <property type="entry name" value="Kinase-like_dom_sf"/>
</dbReference>
<accession>A0A8H7CP41</accession>
<gene>
    <name evidence="2" type="ORF">MVEN_01657500</name>
</gene>
<dbReference type="OrthoDB" id="1911848at2759"/>
<evidence type="ECO:0000313" key="2">
    <source>
        <dbReference type="EMBL" id="KAF7344949.1"/>
    </source>
</evidence>
<dbReference type="Pfam" id="PF14479">
    <property type="entry name" value="HeLo"/>
    <property type="match status" value="1"/>
</dbReference>
<keyword evidence="3" id="KW-1185">Reference proteome</keyword>
<dbReference type="GO" id="GO:0005524">
    <property type="term" value="F:ATP binding"/>
    <property type="evidence" value="ECO:0007669"/>
    <property type="project" value="InterPro"/>
</dbReference>
<organism evidence="2 3">
    <name type="scientific">Mycena venus</name>
    <dbReference type="NCBI Taxonomy" id="2733690"/>
    <lineage>
        <taxon>Eukaryota</taxon>
        <taxon>Fungi</taxon>
        <taxon>Dikarya</taxon>
        <taxon>Basidiomycota</taxon>
        <taxon>Agaricomycotina</taxon>
        <taxon>Agaricomycetes</taxon>
        <taxon>Agaricomycetidae</taxon>
        <taxon>Agaricales</taxon>
        <taxon>Marasmiineae</taxon>
        <taxon>Mycenaceae</taxon>
        <taxon>Mycena</taxon>
    </lineage>
</organism>
<evidence type="ECO:0000313" key="3">
    <source>
        <dbReference type="Proteomes" id="UP000620124"/>
    </source>
</evidence>
<dbReference type="PANTHER" id="PTHR37542">
    <property type="entry name" value="HELO DOMAIN-CONTAINING PROTEIN-RELATED"/>
    <property type="match status" value="1"/>
</dbReference>
<dbReference type="EMBL" id="JACAZI010000014">
    <property type="protein sequence ID" value="KAF7344949.1"/>
    <property type="molecule type" value="Genomic_DNA"/>
</dbReference>